<sequence>MSKNVYTFSLISPNTPPTLSDPIYYLNPILLYSHNYRCTTTSHSATATVTVTVTAINAKYLATNLSDLPPFTSAGFFKSTASVSSSAKQTILRHPHGDHAANHPFSSAYLPNLSMSGHQLLISASISPPPFLLLALLMSPSPPSFLNPLS</sequence>
<evidence type="ECO:0000313" key="1">
    <source>
        <dbReference type="EMBL" id="KAL2523191.1"/>
    </source>
</evidence>
<dbReference type="AlphaFoldDB" id="A0ABD1UDX9"/>
<name>A0ABD1UDX9_9LAMI</name>
<keyword evidence="2" id="KW-1185">Reference proteome</keyword>
<reference evidence="2" key="1">
    <citation type="submission" date="2024-07" db="EMBL/GenBank/DDBJ databases">
        <title>Two chromosome-level genome assemblies of Korean endemic species Abeliophyllum distichum and Forsythia ovata (Oleaceae).</title>
        <authorList>
            <person name="Jang H."/>
        </authorList>
    </citation>
    <scope>NUCLEOTIDE SEQUENCE [LARGE SCALE GENOMIC DNA]</scope>
</reference>
<organism evidence="1 2">
    <name type="scientific">Forsythia ovata</name>
    <dbReference type="NCBI Taxonomy" id="205694"/>
    <lineage>
        <taxon>Eukaryota</taxon>
        <taxon>Viridiplantae</taxon>
        <taxon>Streptophyta</taxon>
        <taxon>Embryophyta</taxon>
        <taxon>Tracheophyta</taxon>
        <taxon>Spermatophyta</taxon>
        <taxon>Magnoliopsida</taxon>
        <taxon>eudicotyledons</taxon>
        <taxon>Gunneridae</taxon>
        <taxon>Pentapetalae</taxon>
        <taxon>asterids</taxon>
        <taxon>lamiids</taxon>
        <taxon>Lamiales</taxon>
        <taxon>Oleaceae</taxon>
        <taxon>Forsythieae</taxon>
        <taxon>Forsythia</taxon>
    </lineage>
</organism>
<dbReference type="EMBL" id="JBFOLJ010000007">
    <property type="protein sequence ID" value="KAL2523191.1"/>
    <property type="molecule type" value="Genomic_DNA"/>
</dbReference>
<accession>A0ABD1UDX9</accession>
<proteinExistence type="predicted"/>
<comment type="caution">
    <text evidence="1">The sequence shown here is derived from an EMBL/GenBank/DDBJ whole genome shotgun (WGS) entry which is preliminary data.</text>
</comment>
<protein>
    <submittedName>
        <fullName evidence="1">Uncharacterized protein</fullName>
    </submittedName>
</protein>
<gene>
    <name evidence="1" type="ORF">Fot_27114</name>
</gene>
<dbReference type="Proteomes" id="UP001604277">
    <property type="component" value="Unassembled WGS sequence"/>
</dbReference>
<evidence type="ECO:0000313" key="2">
    <source>
        <dbReference type="Proteomes" id="UP001604277"/>
    </source>
</evidence>